<dbReference type="PANTHER" id="PTHR30007">
    <property type="entry name" value="PHP DOMAIN PROTEIN"/>
    <property type="match status" value="1"/>
</dbReference>
<accession>A0A5B9GMN8</accession>
<dbReference type="KEGG" id="aoy:EOV40_014020"/>
<name>A0A5B9GMN8_9PROT</name>
<evidence type="ECO:0000259" key="1">
    <source>
        <dbReference type="Pfam" id="PF13586"/>
    </source>
</evidence>
<gene>
    <name evidence="2" type="ORF">EOV40_014020</name>
</gene>
<evidence type="ECO:0000313" key="2">
    <source>
        <dbReference type="EMBL" id="QEE86819.1"/>
    </source>
</evidence>
<evidence type="ECO:0000313" key="3">
    <source>
        <dbReference type="Proteomes" id="UP000287027"/>
    </source>
</evidence>
<feature type="domain" description="Transposase DDE" evidence="1">
    <location>
        <begin position="13"/>
        <end position="95"/>
    </location>
</feature>
<reference evidence="2 3" key="1">
    <citation type="submission" date="2019-08" db="EMBL/GenBank/DDBJ databases">
        <title>Acetobacter oryzioeni sp. nov., isolated from Korean rice wine vinegar.</title>
        <authorList>
            <person name="Baek J.H."/>
            <person name="Kim K.H."/>
            <person name="Jeon C.O."/>
            <person name="Han D.M."/>
        </authorList>
    </citation>
    <scope>NUCLEOTIDE SEQUENCE [LARGE SCALE GENOMIC DNA]</scope>
    <source>
        <strain evidence="2 3">B6</strain>
        <plasmid evidence="2 3">unnamed1</plasmid>
    </source>
</reference>
<geneLocation type="plasmid" evidence="2 3">
    <name>unnamed1</name>
</geneLocation>
<dbReference type="PANTHER" id="PTHR30007:SF1">
    <property type="entry name" value="BLR1914 PROTEIN"/>
    <property type="match status" value="1"/>
</dbReference>
<dbReference type="EMBL" id="CP042809">
    <property type="protein sequence ID" value="QEE86819.1"/>
    <property type="molecule type" value="Genomic_DNA"/>
</dbReference>
<dbReference type="RefSeq" id="WP_128106377.1">
    <property type="nucleotide sequence ID" value="NZ_CP042809.1"/>
</dbReference>
<dbReference type="Proteomes" id="UP000287027">
    <property type="component" value="Plasmid unnamed1"/>
</dbReference>
<keyword evidence="2" id="KW-0614">Plasmid</keyword>
<protein>
    <submittedName>
        <fullName evidence="2">Transposase</fullName>
    </submittedName>
</protein>
<dbReference type="Pfam" id="PF13586">
    <property type="entry name" value="DDE_Tnp_1_2"/>
    <property type="match status" value="1"/>
</dbReference>
<keyword evidence="3" id="KW-1185">Reference proteome</keyword>
<dbReference type="InterPro" id="IPR025668">
    <property type="entry name" value="Tnp_DDE_dom"/>
</dbReference>
<proteinExistence type="predicted"/>
<dbReference type="AlphaFoldDB" id="A0A5B9GMN8"/>
<sequence length="100" mass="11884">MLLADHPDETEEVIGDRGYDSNKIRQSLACRNITTCIPPKKNRKSKPPYNWHLYKKRYLIENMFAKLKDWRRVATRYDCCAHTFMSAIHIAASFIFYLKE</sequence>
<organism evidence="2 3">
    <name type="scientific">Acetobacter oryzoeni</name>
    <dbReference type="NCBI Taxonomy" id="2500548"/>
    <lineage>
        <taxon>Bacteria</taxon>
        <taxon>Pseudomonadati</taxon>
        <taxon>Pseudomonadota</taxon>
        <taxon>Alphaproteobacteria</taxon>
        <taxon>Acetobacterales</taxon>
        <taxon>Acetobacteraceae</taxon>
        <taxon>Acetobacter</taxon>
    </lineage>
</organism>